<comment type="caution">
    <text evidence="5">The sequence shown here is derived from an EMBL/GenBank/DDBJ whole genome shotgun (WGS) entry which is preliminary data.</text>
</comment>
<name>A0A4U1BER1_9GAMM</name>
<dbReference type="OrthoDB" id="9795980at2"/>
<comment type="similarity">
    <text evidence="3">Belongs to the HPF/YfiA ribosome-associated protein family. YfiA subfamily.</text>
</comment>
<dbReference type="EMBL" id="SWCI01000004">
    <property type="protein sequence ID" value="TKB49348.1"/>
    <property type="molecule type" value="Genomic_DNA"/>
</dbReference>
<gene>
    <name evidence="5" type="primary">raiA</name>
    <name evidence="5" type="ORF">FCL40_08410</name>
</gene>
<dbReference type="Gene3D" id="3.30.160.100">
    <property type="entry name" value="Ribosome hibernation promotion factor-like"/>
    <property type="match status" value="1"/>
</dbReference>
<dbReference type="InterPro" id="IPR003489">
    <property type="entry name" value="RHF/RaiA"/>
</dbReference>
<dbReference type="InterPro" id="IPR036567">
    <property type="entry name" value="RHF-like"/>
</dbReference>
<reference evidence="5 6" key="1">
    <citation type="submission" date="2019-04" db="EMBL/GenBank/DDBJ databases">
        <authorList>
            <person name="Hwang J.C."/>
        </authorList>
    </citation>
    <scope>NUCLEOTIDE SEQUENCE [LARGE SCALE GENOMIC DNA]</scope>
    <source>
        <strain evidence="5 6">IMCC35001</strain>
    </source>
</reference>
<dbReference type="NCBIfam" id="TIGR00741">
    <property type="entry name" value="yfiA"/>
    <property type="match status" value="1"/>
</dbReference>
<dbReference type="PANTHER" id="PTHR33231:SF3">
    <property type="entry name" value="RIBOSOME-ASSOCIATED INHIBITOR A"/>
    <property type="match status" value="1"/>
</dbReference>
<dbReference type="Pfam" id="PF02482">
    <property type="entry name" value="Ribosomal_S30AE"/>
    <property type="match status" value="1"/>
</dbReference>
<keyword evidence="1" id="KW-0810">Translation regulation</keyword>
<evidence type="ECO:0000313" key="6">
    <source>
        <dbReference type="Proteomes" id="UP000305674"/>
    </source>
</evidence>
<evidence type="ECO:0000256" key="1">
    <source>
        <dbReference type="ARBA" id="ARBA00022845"/>
    </source>
</evidence>
<accession>A0A4U1BER1</accession>
<protein>
    <submittedName>
        <fullName evidence="5">Ribosome-associated translation inhibitor RaiA</fullName>
    </submittedName>
</protein>
<dbReference type="GO" id="GO:0045900">
    <property type="term" value="P:negative regulation of translational elongation"/>
    <property type="evidence" value="ECO:0007669"/>
    <property type="project" value="TreeGrafter"/>
</dbReference>
<evidence type="ECO:0000256" key="3">
    <source>
        <dbReference type="ARBA" id="ARBA00038431"/>
    </source>
</evidence>
<organism evidence="5 6">
    <name type="scientific">Ferrimonas sediminicola</name>
    <dbReference type="NCBI Taxonomy" id="2569538"/>
    <lineage>
        <taxon>Bacteria</taxon>
        <taxon>Pseudomonadati</taxon>
        <taxon>Pseudomonadota</taxon>
        <taxon>Gammaproteobacteria</taxon>
        <taxon>Alteromonadales</taxon>
        <taxon>Ferrimonadaceae</taxon>
        <taxon>Ferrimonas</taxon>
    </lineage>
</organism>
<keyword evidence="6" id="KW-1185">Reference proteome</keyword>
<dbReference type="RefSeq" id="WP_136852734.1">
    <property type="nucleotide sequence ID" value="NZ_SWCI01000004.1"/>
</dbReference>
<dbReference type="PANTHER" id="PTHR33231">
    <property type="entry name" value="30S RIBOSOMAL PROTEIN"/>
    <property type="match status" value="1"/>
</dbReference>
<dbReference type="CDD" id="cd00552">
    <property type="entry name" value="RaiA"/>
    <property type="match status" value="1"/>
</dbReference>
<keyword evidence="2" id="KW-0346">Stress response</keyword>
<feature type="region of interest" description="Disordered" evidence="4">
    <location>
        <begin position="89"/>
        <end position="114"/>
    </location>
</feature>
<dbReference type="SUPFAM" id="SSF69754">
    <property type="entry name" value="Ribosome binding protein Y (YfiA homologue)"/>
    <property type="match status" value="1"/>
</dbReference>
<evidence type="ECO:0000256" key="2">
    <source>
        <dbReference type="ARBA" id="ARBA00023016"/>
    </source>
</evidence>
<dbReference type="AlphaFoldDB" id="A0A4U1BER1"/>
<proteinExistence type="inferred from homology"/>
<evidence type="ECO:0000256" key="4">
    <source>
        <dbReference type="SAM" id="MobiDB-lite"/>
    </source>
</evidence>
<dbReference type="GO" id="GO:0043024">
    <property type="term" value="F:ribosomal small subunit binding"/>
    <property type="evidence" value="ECO:0007669"/>
    <property type="project" value="TreeGrafter"/>
</dbReference>
<feature type="compositionally biased region" description="Basic residues" evidence="4">
    <location>
        <begin position="89"/>
        <end position="99"/>
    </location>
</feature>
<dbReference type="Proteomes" id="UP000305674">
    <property type="component" value="Unassembled WGS sequence"/>
</dbReference>
<evidence type="ECO:0000313" key="5">
    <source>
        <dbReference type="EMBL" id="TKB49348.1"/>
    </source>
</evidence>
<dbReference type="InterPro" id="IPR050574">
    <property type="entry name" value="HPF/YfiA_ribosome-assoc"/>
</dbReference>
<sequence>MRIEITSKHLAVTDPIRERIESRFEKLDRHDVDLISPHVIITQEGNDFQIEASMSVPSGKLFAKASHENLYNAINQMGQKLERQLNRHAHKDQAKRHVKPAAAEVAMEAEESAA</sequence>
<dbReference type="GO" id="GO:0022627">
    <property type="term" value="C:cytosolic small ribosomal subunit"/>
    <property type="evidence" value="ECO:0007669"/>
    <property type="project" value="TreeGrafter"/>
</dbReference>